<evidence type="ECO:0000313" key="2">
    <source>
        <dbReference type="EMBL" id="GFH06459.1"/>
    </source>
</evidence>
<sequence length="98" mass="12077">MPVQERGEAADEYMQWLWMNQDWRRWEGDEPWNWDEQQRWASAEEIARCTMQRKVARLSWLQRLMSDRDRREQELEQEVHRQRTGSRRASRRLTGASA</sequence>
<gene>
    <name evidence="2" type="ORF">HaLaN_01091</name>
</gene>
<name>A0A699YKE1_HAELA</name>
<accession>A0A699YKE1</accession>
<dbReference type="Proteomes" id="UP000485058">
    <property type="component" value="Unassembled WGS sequence"/>
</dbReference>
<feature type="non-terminal residue" evidence="2">
    <location>
        <position position="98"/>
    </location>
</feature>
<organism evidence="2 3">
    <name type="scientific">Haematococcus lacustris</name>
    <name type="common">Green alga</name>
    <name type="synonym">Haematococcus pluvialis</name>
    <dbReference type="NCBI Taxonomy" id="44745"/>
    <lineage>
        <taxon>Eukaryota</taxon>
        <taxon>Viridiplantae</taxon>
        <taxon>Chlorophyta</taxon>
        <taxon>core chlorophytes</taxon>
        <taxon>Chlorophyceae</taxon>
        <taxon>CS clade</taxon>
        <taxon>Chlamydomonadales</taxon>
        <taxon>Haematococcaceae</taxon>
        <taxon>Haematococcus</taxon>
    </lineage>
</organism>
<feature type="non-terminal residue" evidence="2">
    <location>
        <position position="1"/>
    </location>
</feature>
<keyword evidence="3" id="KW-1185">Reference proteome</keyword>
<reference evidence="2 3" key="1">
    <citation type="submission" date="2020-02" db="EMBL/GenBank/DDBJ databases">
        <title>Draft genome sequence of Haematococcus lacustris strain NIES-144.</title>
        <authorList>
            <person name="Morimoto D."/>
            <person name="Nakagawa S."/>
            <person name="Yoshida T."/>
            <person name="Sawayama S."/>
        </authorList>
    </citation>
    <scope>NUCLEOTIDE SEQUENCE [LARGE SCALE GENOMIC DNA]</scope>
    <source>
        <strain evidence="2 3">NIES-144</strain>
    </source>
</reference>
<feature type="region of interest" description="Disordered" evidence="1">
    <location>
        <begin position="72"/>
        <end position="98"/>
    </location>
</feature>
<feature type="compositionally biased region" description="Basic residues" evidence="1">
    <location>
        <begin position="82"/>
        <end position="91"/>
    </location>
</feature>
<dbReference type="EMBL" id="BLLF01000040">
    <property type="protein sequence ID" value="GFH06459.1"/>
    <property type="molecule type" value="Genomic_DNA"/>
</dbReference>
<evidence type="ECO:0000313" key="3">
    <source>
        <dbReference type="Proteomes" id="UP000485058"/>
    </source>
</evidence>
<comment type="caution">
    <text evidence="2">The sequence shown here is derived from an EMBL/GenBank/DDBJ whole genome shotgun (WGS) entry which is preliminary data.</text>
</comment>
<proteinExistence type="predicted"/>
<evidence type="ECO:0000256" key="1">
    <source>
        <dbReference type="SAM" id="MobiDB-lite"/>
    </source>
</evidence>
<protein>
    <submittedName>
        <fullName evidence="2">J domain-containing protein</fullName>
    </submittedName>
</protein>
<dbReference type="AlphaFoldDB" id="A0A699YKE1"/>
<feature type="compositionally biased region" description="Basic and acidic residues" evidence="1">
    <location>
        <begin position="72"/>
        <end position="81"/>
    </location>
</feature>